<evidence type="ECO:0000256" key="8">
    <source>
        <dbReference type="ARBA" id="ARBA00023214"/>
    </source>
</evidence>
<evidence type="ECO:0000256" key="4">
    <source>
        <dbReference type="ARBA" id="ARBA00022989"/>
    </source>
</evidence>
<dbReference type="PANTHER" id="PTHR43427:SF6">
    <property type="entry name" value="CHLORIDE CHANNEL PROTEIN CLC-E"/>
    <property type="match status" value="1"/>
</dbReference>
<keyword evidence="3 10" id="KW-0812">Transmembrane</keyword>
<dbReference type="GO" id="GO:0034707">
    <property type="term" value="C:chloride channel complex"/>
    <property type="evidence" value="ECO:0007669"/>
    <property type="project" value="UniProtKB-KW"/>
</dbReference>
<dbReference type="InterPro" id="IPR001807">
    <property type="entry name" value="ClC"/>
</dbReference>
<dbReference type="STRING" id="1420583.V473_10455"/>
<keyword evidence="7" id="KW-0869">Chloride channel</keyword>
<feature type="transmembrane region" description="Helical" evidence="10">
    <location>
        <begin position="118"/>
        <end position="136"/>
    </location>
</feature>
<feature type="transmembrane region" description="Helical" evidence="10">
    <location>
        <begin position="162"/>
        <end position="188"/>
    </location>
</feature>
<sequence length="432" mass="45695">MIGQLRLFRRRVRVMMRRHGPEALIWRRRIAILAGAVLVGLTALLFAELADHAGALFRRMIAWCWWLPLVVTPLGFAAFAWITMTIAPAAKGSGIPQVIAAARNPDAGMQQLVSARTAFVKFWLTIGTLLFGASVGREGPTVQIAASIMGYMHRFMRIPLRASVFIAGGAAGVAAAFNTPLAGVAFAIEELAAAYEQRMTLLVMAAVLIAGMVSLGLAGDYVYFGEMRQTLSVHDALIAAPVAGFLGGIAGGLFSRLMLATGSTAWKPMRWLRDRPVRLALLCGGAVAVMGVITGLTWGTGYETAQSVITGQDVPIWFGAAKFVSTLATAMSGLPGGIFAPSLSVGAGIGDMLRSLFPSYPQGAVVLLGMVAYFTGVVRAPLTAVIIISETTASRGLMMPLLAAALVADFSAQLVSKERLYHGLAKRFTLPG</sequence>
<keyword evidence="2" id="KW-0813">Transport</keyword>
<evidence type="ECO:0000256" key="5">
    <source>
        <dbReference type="ARBA" id="ARBA00023065"/>
    </source>
</evidence>
<feature type="transmembrane region" description="Helical" evidence="10">
    <location>
        <begin position="364"/>
        <end position="388"/>
    </location>
</feature>
<feature type="transmembrane region" description="Helical" evidence="10">
    <location>
        <begin position="279"/>
        <end position="300"/>
    </location>
</feature>
<evidence type="ECO:0000256" key="1">
    <source>
        <dbReference type="ARBA" id="ARBA00004141"/>
    </source>
</evidence>
<gene>
    <name evidence="11" type="ORF">V473_10455</name>
</gene>
<keyword evidence="12" id="KW-1185">Reference proteome</keyword>
<keyword evidence="8" id="KW-0868">Chloride</keyword>
<reference evidence="11 12" key="1">
    <citation type="journal article" date="2015" name="G3 (Bethesda)">
        <title>Insights into Ongoing Evolution of the Hexachlorocyclohexane Catabolic Pathway from Comparative Genomics of Ten Sphingomonadaceae Strains.</title>
        <authorList>
            <person name="Pearce S.L."/>
            <person name="Oakeshott J.G."/>
            <person name="Pandey G."/>
        </authorList>
    </citation>
    <scope>NUCLEOTIDE SEQUENCE [LARGE SCALE GENOMIC DNA]</scope>
    <source>
        <strain evidence="11 12">LL01</strain>
    </source>
</reference>
<evidence type="ECO:0000313" key="11">
    <source>
        <dbReference type="EMBL" id="KMS58505.1"/>
    </source>
</evidence>
<dbReference type="AlphaFoldDB" id="A0A0J8AWJ4"/>
<keyword evidence="5" id="KW-0406">Ion transport</keyword>
<evidence type="ECO:0000313" key="12">
    <source>
        <dbReference type="Proteomes" id="UP000052232"/>
    </source>
</evidence>
<evidence type="ECO:0000256" key="3">
    <source>
        <dbReference type="ARBA" id="ARBA00022692"/>
    </source>
</evidence>
<dbReference type="PRINTS" id="PR00762">
    <property type="entry name" value="CLCHANNEL"/>
</dbReference>
<dbReference type="Gene3D" id="1.10.3080.10">
    <property type="entry name" value="Clc chloride channel"/>
    <property type="match status" value="1"/>
</dbReference>
<evidence type="ECO:0000256" key="6">
    <source>
        <dbReference type="ARBA" id="ARBA00023136"/>
    </source>
</evidence>
<dbReference type="Pfam" id="PF00654">
    <property type="entry name" value="Voltage_CLC"/>
    <property type="match status" value="1"/>
</dbReference>
<feature type="transmembrane region" description="Helical" evidence="10">
    <location>
        <begin position="60"/>
        <end position="82"/>
    </location>
</feature>
<name>A0A0J8AWJ4_9SPHN</name>
<evidence type="ECO:0000256" key="9">
    <source>
        <dbReference type="ARBA" id="ARBA00023303"/>
    </source>
</evidence>
<dbReference type="GO" id="GO:0005254">
    <property type="term" value="F:chloride channel activity"/>
    <property type="evidence" value="ECO:0007669"/>
    <property type="project" value="UniProtKB-KW"/>
</dbReference>
<dbReference type="Proteomes" id="UP000052232">
    <property type="component" value="Unassembled WGS sequence"/>
</dbReference>
<keyword evidence="9" id="KW-0407">Ion channel</keyword>
<feature type="transmembrane region" description="Helical" evidence="10">
    <location>
        <begin position="236"/>
        <end position="259"/>
    </location>
</feature>
<feature type="transmembrane region" description="Helical" evidence="10">
    <location>
        <begin position="320"/>
        <end position="343"/>
    </location>
</feature>
<organism evidence="11 12">
    <name type="scientific">Sphingobium cupriresistens LL01</name>
    <dbReference type="NCBI Taxonomy" id="1420583"/>
    <lineage>
        <taxon>Bacteria</taxon>
        <taxon>Pseudomonadati</taxon>
        <taxon>Pseudomonadota</taxon>
        <taxon>Alphaproteobacteria</taxon>
        <taxon>Sphingomonadales</taxon>
        <taxon>Sphingomonadaceae</taxon>
        <taxon>Sphingobium</taxon>
    </lineage>
</organism>
<dbReference type="InterPro" id="IPR014743">
    <property type="entry name" value="Cl-channel_core"/>
</dbReference>
<dbReference type="EMBL" id="JACT01000001">
    <property type="protein sequence ID" value="KMS58505.1"/>
    <property type="molecule type" value="Genomic_DNA"/>
</dbReference>
<dbReference type="CDD" id="cd01034">
    <property type="entry name" value="EriC_like"/>
    <property type="match status" value="1"/>
</dbReference>
<evidence type="ECO:0000256" key="2">
    <source>
        <dbReference type="ARBA" id="ARBA00022448"/>
    </source>
</evidence>
<dbReference type="PATRIC" id="fig|1420583.3.peg.2100"/>
<keyword evidence="6 10" id="KW-0472">Membrane</keyword>
<comment type="subcellular location">
    <subcellularLocation>
        <location evidence="1">Membrane</location>
        <topology evidence="1">Multi-pass membrane protein</topology>
    </subcellularLocation>
</comment>
<protein>
    <submittedName>
        <fullName evidence="11">Chloride channel protein</fullName>
    </submittedName>
</protein>
<dbReference type="PANTHER" id="PTHR43427">
    <property type="entry name" value="CHLORIDE CHANNEL PROTEIN CLC-E"/>
    <property type="match status" value="1"/>
</dbReference>
<evidence type="ECO:0000256" key="7">
    <source>
        <dbReference type="ARBA" id="ARBA00023173"/>
    </source>
</evidence>
<keyword evidence="4 10" id="KW-1133">Transmembrane helix</keyword>
<dbReference type="InterPro" id="IPR050368">
    <property type="entry name" value="ClC-type_chloride_channel"/>
</dbReference>
<dbReference type="RefSeq" id="WP_066603320.1">
    <property type="nucleotide sequence ID" value="NZ_KQ130434.1"/>
</dbReference>
<proteinExistence type="predicted"/>
<accession>A0A0J8AWJ4</accession>
<evidence type="ECO:0000256" key="10">
    <source>
        <dbReference type="SAM" id="Phobius"/>
    </source>
</evidence>
<comment type="caution">
    <text evidence="11">The sequence shown here is derived from an EMBL/GenBank/DDBJ whole genome shotgun (WGS) entry which is preliminary data.</text>
</comment>
<dbReference type="SUPFAM" id="SSF81340">
    <property type="entry name" value="Clc chloride channel"/>
    <property type="match status" value="1"/>
</dbReference>
<feature type="transmembrane region" description="Helical" evidence="10">
    <location>
        <begin position="200"/>
        <end position="224"/>
    </location>
</feature>